<sequence length="84" mass="9796">MHVLRTLAEDISHAVLDEAVDIYMIRGFCTDKAFEKIVNLVEQKRFRQRWTCCMCGKDTEKNNGTLRCSGCLLWRHIRCAGFSR</sequence>
<organism evidence="1 2">
    <name type="scientific">Callosobruchus maculatus</name>
    <name type="common">Southern cowpea weevil</name>
    <name type="synonym">Pulse bruchid</name>
    <dbReference type="NCBI Taxonomy" id="64391"/>
    <lineage>
        <taxon>Eukaryota</taxon>
        <taxon>Metazoa</taxon>
        <taxon>Ecdysozoa</taxon>
        <taxon>Arthropoda</taxon>
        <taxon>Hexapoda</taxon>
        <taxon>Insecta</taxon>
        <taxon>Pterygota</taxon>
        <taxon>Neoptera</taxon>
        <taxon>Endopterygota</taxon>
        <taxon>Coleoptera</taxon>
        <taxon>Polyphaga</taxon>
        <taxon>Cucujiformia</taxon>
        <taxon>Chrysomeloidea</taxon>
        <taxon>Chrysomelidae</taxon>
        <taxon>Bruchinae</taxon>
        <taxon>Bruchini</taxon>
        <taxon>Callosobruchus</taxon>
    </lineage>
</organism>
<keyword evidence="2" id="KW-1185">Reference proteome</keyword>
<reference evidence="1 2" key="1">
    <citation type="submission" date="2019-01" db="EMBL/GenBank/DDBJ databases">
        <authorList>
            <person name="Sayadi A."/>
        </authorList>
    </citation>
    <scope>NUCLEOTIDE SEQUENCE [LARGE SCALE GENOMIC DNA]</scope>
</reference>
<proteinExistence type="predicted"/>
<dbReference type="OrthoDB" id="6718321at2759"/>
<dbReference type="AlphaFoldDB" id="A0A653CQW0"/>
<name>A0A653CQW0_CALMS</name>
<accession>A0A653CQW0</accession>
<gene>
    <name evidence="1" type="ORF">CALMAC_LOCUS11009</name>
</gene>
<dbReference type="SUPFAM" id="SSF57903">
    <property type="entry name" value="FYVE/PHD zinc finger"/>
    <property type="match status" value="1"/>
</dbReference>
<dbReference type="EMBL" id="CAACVG010008522">
    <property type="protein sequence ID" value="VEN50142.1"/>
    <property type="molecule type" value="Genomic_DNA"/>
</dbReference>
<protein>
    <recommendedName>
        <fullName evidence="3">PHD-type domain-containing protein</fullName>
    </recommendedName>
</protein>
<dbReference type="InterPro" id="IPR011011">
    <property type="entry name" value="Znf_FYVE_PHD"/>
</dbReference>
<evidence type="ECO:0000313" key="1">
    <source>
        <dbReference type="EMBL" id="VEN50142.1"/>
    </source>
</evidence>
<feature type="non-terminal residue" evidence="1">
    <location>
        <position position="84"/>
    </location>
</feature>
<evidence type="ECO:0000313" key="2">
    <source>
        <dbReference type="Proteomes" id="UP000410492"/>
    </source>
</evidence>
<dbReference type="Gene3D" id="3.30.40.10">
    <property type="entry name" value="Zinc/RING finger domain, C3HC4 (zinc finger)"/>
    <property type="match status" value="1"/>
</dbReference>
<evidence type="ECO:0008006" key="3">
    <source>
        <dbReference type="Google" id="ProtNLM"/>
    </source>
</evidence>
<dbReference type="Proteomes" id="UP000410492">
    <property type="component" value="Unassembled WGS sequence"/>
</dbReference>
<dbReference type="InterPro" id="IPR013083">
    <property type="entry name" value="Znf_RING/FYVE/PHD"/>
</dbReference>